<organism evidence="3 4">
    <name type="scientific">Duganella sacchari</name>
    <dbReference type="NCBI Taxonomy" id="551987"/>
    <lineage>
        <taxon>Bacteria</taxon>
        <taxon>Pseudomonadati</taxon>
        <taxon>Pseudomonadota</taxon>
        <taxon>Betaproteobacteria</taxon>
        <taxon>Burkholderiales</taxon>
        <taxon>Oxalobacteraceae</taxon>
        <taxon>Telluria group</taxon>
        <taxon>Duganella</taxon>
    </lineage>
</organism>
<feature type="signal peptide" evidence="2">
    <location>
        <begin position="1"/>
        <end position="20"/>
    </location>
</feature>
<evidence type="ECO:0000313" key="4">
    <source>
        <dbReference type="Proteomes" id="UP000184339"/>
    </source>
</evidence>
<evidence type="ECO:0000313" key="3">
    <source>
        <dbReference type="EMBL" id="SHM22333.1"/>
    </source>
</evidence>
<feature type="compositionally biased region" description="Low complexity" evidence="1">
    <location>
        <begin position="45"/>
        <end position="60"/>
    </location>
</feature>
<name>A0A1M7H1S5_9BURK</name>
<feature type="compositionally biased region" description="Polar residues" evidence="1">
    <location>
        <begin position="21"/>
        <end position="44"/>
    </location>
</feature>
<reference evidence="4" key="1">
    <citation type="submission" date="2016-11" db="EMBL/GenBank/DDBJ databases">
        <authorList>
            <person name="Varghese N."/>
            <person name="Submissions S."/>
        </authorList>
    </citation>
    <scope>NUCLEOTIDE SEQUENCE [LARGE SCALE GENOMIC DNA]</scope>
    <source>
        <strain evidence="4">Sac-22</strain>
    </source>
</reference>
<dbReference type="Proteomes" id="UP000184339">
    <property type="component" value="Unassembled WGS sequence"/>
</dbReference>
<keyword evidence="4" id="KW-1185">Reference proteome</keyword>
<accession>A0A1M7H1S5</accession>
<evidence type="ECO:0000256" key="2">
    <source>
        <dbReference type="SAM" id="SignalP"/>
    </source>
</evidence>
<feature type="region of interest" description="Disordered" evidence="1">
    <location>
        <begin position="21"/>
        <end position="108"/>
    </location>
</feature>
<keyword evidence="2" id="KW-0732">Signal</keyword>
<feature type="compositionally biased region" description="Polar residues" evidence="1">
    <location>
        <begin position="82"/>
        <end position="93"/>
    </location>
</feature>
<protein>
    <recommendedName>
        <fullName evidence="5">YbgS-like protein</fullName>
    </recommendedName>
</protein>
<evidence type="ECO:0000256" key="1">
    <source>
        <dbReference type="SAM" id="MobiDB-lite"/>
    </source>
</evidence>
<dbReference type="AlphaFoldDB" id="A0A1M7H1S5"/>
<proteinExistence type="predicted"/>
<sequence length="108" mass="11365">MNIKAIACIATLCLSSAAIAQTQPSGTSNTGTPTKGQSMANSGEQNATTMQNNSNMQNTAPAKNAKHSKMKKSDRTKMDCNQAHTDGNSTTPADTVRADCDNTTKTQR</sequence>
<dbReference type="EMBL" id="FRCX01000001">
    <property type="protein sequence ID" value="SHM22333.1"/>
    <property type="molecule type" value="Genomic_DNA"/>
</dbReference>
<gene>
    <name evidence="3" type="ORF">SAMN05192549_10128</name>
</gene>
<dbReference type="RefSeq" id="WP_139260312.1">
    <property type="nucleotide sequence ID" value="NZ_FRCX01000001.1"/>
</dbReference>
<evidence type="ECO:0008006" key="5">
    <source>
        <dbReference type="Google" id="ProtNLM"/>
    </source>
</evidence>
<dbReference type="OrthoDB" id="9967406at2"/>
<feature type="chain" id="PRO_5013020221" description="YbgS-like protein" evidence="2">
    <location>
        <begin position="21"/>
        <end position="108"/>
    </location>
</feature>